<evidence type="ECO:0000256" key="2">
    <source>
        <dbReference type="SAM" id="Phobius"/>
    </source>
</evidence>
<reference evidence="4" key="1">
    <citation type="submission" date="2016-10" db="EMBL/GenBank/DDBJ databases">
        <authorList>
            <person name="Varghese N."/>
            <person name="Submissions S."/>
        </authorList>
    </citation>
    <scope>NUCLEOTIDE SEQUENCE [LARGE SCALE GENOMIC DNA]</scope>
    <source>
        <strain evidence="4">DSM 46838</strain>
    </source>
</reference>
<protein>
    <submittedName>
        <fullName evidence="3">Uncharacterized protein</fullName>
    </submittedName>
</protein>
<dbReference type="EMBL" id="FOND01000026">
    <property type="protein sequence ID" value="SFF77515.1"/>
    <property type="molecule type" value="Genomic_DNA"/>
</dbReference>
<evidence type="ECO:0000313" key="3">
    <source>
        <dbReference type="EMBL" id="SFF77515.1"/>
    </source>
</evidence>
<keyword evidence="2" id="KW-0812">Transmembrane</keyword>
<keyword evidence="4" id="KW-1185">Reference proteome</keyword>
<sequence>MATPSDEPDRDRSGQGADEGAERSRRRFRILVPLGIVLVVAALITYMLVVSQRGAEDESDIYNSGTGSTAVLVDPFPGAAAPV</sequence>
<gene>
    <name evidence="3" type="ORF">SAMN05216574_12659</name>
</gene>
<keyword evidence="2" id="KW-1133">Transmembrane helix</keyword>
<evidence type="ECO:0000256" key="1">
    <source>
        <dbReference type="SAM" id="MobiDB-lite"/>
    </source>
</evidence>
<keyword evidence="2" id="KW-0472">Membrane</keyword>
<evidence type="ECO:0000313" key="4">
    <source>
        <dbReference type="Proteomes" id="UP000198589"/>
    </source>
</evidence>
<proteinExistence type="predicted"/>
<feature type="region of interest" description="Disordered" evidence="1">
    <location>
        <begin position="1"/>
        <end position="23"/>
    </location>
</feature>
<dbReference type="RefSeq" id="WP_092203331.1">
    <property type="nucleotide sequence ID" value="NZ_FOND01000026.1"/>
</dbReference>
<organism evidence="3 4">
    <name type="scientific">Blastococcus tunisiensis</name>
    <dbReference type="NCBI Taxonomy" id="1798228"/>
    <lineage>
        <taxon>Bacteria</taxon>
        <taxon>Bacillati</taxon>
        <taxon>Actinomycetota</taxon>
        <taxon>Actinomycetes</taxon>
        <taxon>Geodermatophilales</taxon>
        <taxon>Geodermatophilaceae</taxon>
        <taxon>Blastococcus</taxon>
    </lineage>
</organism>
<dbReference type="Proteomes" id="UP000198589">
    <property type="component" value="Unassembled WGS sequence"/>
</dbReference>
<accession>A0A1I2LE41</accession>
<name>A0A1I2LE41_9ACTN</name>
<dbReference type="AlphaFoldDB" id="A0A1I2LE41"/>
<feature type="transmembrane region" description="Helical" evidence="2">
    <location>
        <begin position="30"/>
        <end position="49"/>
    </location>
</feature>